<feature type="active site" description="Proton acceptor" evidence="7">
    <location>
        <position position="391"/>
    </location>
</feature>
<feature type="domain" description="Thiolase N-terminal" evidence="9">
    <location>
        <begin position="5"/>
        <end position="265"/>
    </location>
</feature>
<dbReference type="EMBL" id="MSCW01000008">
    <property type="protein sequence ID" value="ONF42930.1"/>
    <property type="molecule type" value="Genomic_DNA"/>
</dbReference>
<dbReference type="NCBIfam" id="TIGR01930">
    <property type="entry name" value="AcCoA-C-Actrans"/>
    <property type="match status" value="1"/>
</dbReference>
<gene>
    <name evidence="11" type="ORF">BTO32_13510</name>
</gene>
<dbReference type="FunFam" id="3.40.47.10:FF:000010">
    <property type="entry name" value="Acetyl-CoA acetyltransferase (Thiolase)"/>
    <property type="match status" value="1"/>
</dbReference>
<dbReference type="GO" id="GO:0033812">
    <property type="term" value="F:3-oxoadipyl-CoA thiolase activity"/>
    <property type="evidence" value="ECO:0007669"/>
    <property type="project" value="UniProtKB-EC"/>
</dbReference>
<keyword evidence="4 8" id="KW-0808">Transferase</keyword>
<evidence type="ECO:0000256" key="6">
    <source>
        <dbReference type="ARBA" id="ARBA00048527"/>
    </source>
</evidence>
<comment type="pathway">
    <text evidence="2">Aromatic compound metabolism.</text>
</comment>
<dbReference type="InterPro" id="IPR016039">
    <property type="entry name" value="Thiolase-like"/>
</dbReference>
<dbReference type="AlphaFoldDB" id="A0A1V2DR51"/>
<dbReference type="InterPro" id="IPR002155">
    <property type="entry name" value="Thiolase"/>
</dbReference>
<dbReference type="SUPFAM" id="SSF53901">
    <property type="entry name" value="Thiolase-like"/>
    <property type="match status" value="2"/>
</dbReference>
<dbReference type="GO" id="GO:0019619">
    <property type="term" value="P:3,4-dihydroxybenzoate catabolic process"/>
    <property type="evidence" value="ECO:0007669"/>
    <property type="project" value="InterPro"/>
</dbReference>
<dbReference type="PANTHER" id="PTHR43853">
    <property type="entry name" value="3-KETOACYL-COA THIOLASE, PEROXISOMAL"/>
    <property type="match status" value="1"/>
</dbReference>
<dbReference type="InterPro" id="IPR012793">
    <property type="entry name" value="PcaF"/>
</dbReference>
<feature type="active site" description="Proton acceptor" evidence="7">
    <location>
        <position position="356"/>
    </location>
</feature>
<dbReference type="STRING" id="135739.BTO32_13510"/>
<reference evidence="11 12" key="1">
    <citation type="submission" date="2016-12" db="EMBL/GenBank/DDBJ databases">
        <title>Marinobacter lutaoensis whole genome sequencing.</title>
        <authorList>
            <person name="Verma A."/>
            <person name="Krishnamurthi S."/>
        </authorList>
    </citation>
    <scope>NUCLEOTIDE SEQUENCE [LARGE SCALE GENOMIC DNA]</scope>
    <source>
        <strain evidence="11 12">T5054</strain>
    </source>
</reference>
<evidence type="ECO:0000256" key="4">
    <source>
        <dbReference type="ARBA" id="ARBA00022679"/>
    </source>
</evidence>
<name>A0A1V2DR51_9GAMM</name>
<evidence type="ECO:0000313" key="11">
    <source>
        <dbReference type="EMBL" id="ONF42930.1"/>
    </source>
</evidence>
<evidence type="ECO:0000259" key="10">
    <source>
        <dbReference type="Pfam" id="PF02803"/>
    </source>
</evidence>
<comment type="catalytic activity">
    <reaction evidence="6">
        <text>succinyl-CoA + acetyl-CoA = 3-oxoadipyl-CoA + CoA</text>
        <dbReference type="Rhea" id="RHEA:19481"/>
        <dbReference type="ChEBI" id="CHEBI:57287"/>
        <dbReference type="ChEBI" id="CHEBI:57288"/>
        <dbReference type="ChEBI" id="CHEBI:57292"/>
        <dbReference type="ChEBI" id="CHEBI:57348"/>
        <dbReference type="EC" id="2.3.1.174"/>
    </reaction>
</comment>
<evidence type="ECO:0000256" key="2">
    <source>
        <dbReference type="ARBA" id="ARBA00005211"/>
    </source>
</evidence>
<evidence type="ECO:0000256" key="8">
    <source>
        <dbReference type="RuleBase" id="RU003557"/>
    </source>
</evidence>
<dbReference type="InterPro" id="IPR020613">
    <property type="entry name" value="Thiolase_CS"/>
</dbReference>
<dbReference type="GO" id="GO:0006635">
    <property type="term" value="P:fatty acid beta-oxidation"/>
    <property type="evidence" value="ECO:0007669"/>
    <property type="project" value="TreeGrafter"/>
</dbReference>
<dbReference type="InterPro" id="IPR020610">
    <property type="entry name" value="Thiolase_AS"/>
</dbReference>
<dbReference type="InterPro" id="IPR020616">
    <property type="entry name" value="Thiolase_N"/>
</dbReference>
<dbReference type="PROSITE" id="PS00098">
    <property type="entry name" value="THIOLASE_1"/>
    <property type="match status" value="1"/>
</dbReference>
<dbReference type="PROSITE" id="PS00099">
    <property type="entry name" value="THIOLASE_3"/>
    <property type="match status" value="1"/>
</dbReference>
<dbReference type="InterPro" id="IPR050215">
    <property type="entry name" value="Thiolase-like_sf_Thiolase"/>
</dbReference>
<feature type="active site" description="Acyl-thioester intermediate" evidence="7">
    <location>
        <position position="90"/>
    </location>
</feature>
<evidence type="ECO:0000256" key="7">
    <source>
        <dbReference type="PIRSR" id="PIRSR000429-1"/>
    </source>
</evidence>
<evidence type="ECO:0000256" key="1">
    <source>
        <dbReference type="ARBA" id="ARBA00005189"/>
    </source>
</evidence>
<dbReference type="CDD" id="cd00751">
    <property type="entry name" value="thiolase"/>
    <property type="match status" value="1"/>
</dbReference>
<evidence type="ECO:0000256" key="5">
    <source>
        <dbReference type="ARBA" id="ARBA00023315"/>
    </source>
</evidence>
<accession>A0A1V2DR51</accession>
<protein>
    <submittedName>
        <fullName evidence="11">3-oxoadipyl-CoA thiolase</fullName>
    </submittedName>
</protein>
<dbReference type="PIRSF" id="PIRSF000429">
    <property type="entry name" value="Ac-CoA_Ac_transf"/>
    <property type="match status" value="1"/>
</dbReference>
<comment type="caution">
    <text evidence="11">The sequence shown here is derived from an EMBL/GenBank/DDBJ whole genome shotgun (WGS) entry which is preliminary data.</text>
</comment>
<dbReference type="InterPro" id="IPR020615">
    <property type="entry name" value="Thiolase_acyl_enz_int_AS"/>
</dbReference>
<dbReference type="Pfam" id="PF02803">
    <property type="entry name" value="Thiolase_C"/>
    <property type="match status" value="1"/>
</dbReference>
<dbReference type="Gene3D" id="3.40.47.10">
    <property type="match status" value="1"/>
</dbReference>
<evidence type="ECO:0000259" key="9">
    <source>
        <dbReference type="Pfam" id="PF00108"/>
    </source>
</evidence>
<comment type="pathway">
    <text evidence="1">Lipid metabolism.</text>
</comment>
<evidence type="ECO:0000313" key="12">
    <source>
        <dbReference type="Proteomes" id="UP000189339"/>
    </source>
</evidence>
<dbReference type="OrthoDB" id="8951704at2"/>
<sequence>MADAYIVDAIRTPIGRYGGALSAVRADDLGAIPIKALMERHPELDWSQVDDVLYGCANQAGEDNRNVARMASLLAGLPVSIPGSTINRLCGSGMDAIGSAARAIRTGEAQLAIAGGVESMSRAPFVMGKAETPFSRNAEIFDTTIGWRFVNPLLKKQYGIDSMPETAENVAEQFKISRQDQDAFALRSQQRAATAQAAGIFAEEITPVTLPRRKQEPLVVDTDEHPRQTSLEKLAQLPTPFRENGTVTAGNASGVNDGACALLLAGADAVKAHGLKPRARVVAMATAGVEPRIMGIGPVPATRKVLKLAGLTLDDMDVIELNEAFAAQALAVLRELGLADNAAHVNPNGGAIALGHPLGMSGARLVTTALHELERRHRIGKRARYALCTMCIGVGQGIALIIERTDGTD</sequence>
<proteinExistence type="inferred from homology"/>
<feature type="domain" description="Thiolase C-terminal" evidence="10">
    <location>
        <begin position="275"/>
        <end position="404"/>
    </location>
</feature>
<evidence type="ECO:0000256" key="3">
    <source>
        <dbReference type="ARBA" id="ARBA00010982"/>
    </source>
</evidence>
<dbReference type="Pfam" id="PF00108">
    <property type="entry name" value="Thiolase_N"/>
    <property type="match status" value="1"/>
</dbReference>
<keyword evidence="12" id="KW-1185">Reference proteome</keyword>
<organism evidence="11 12">
    <name type="scientific">Marinobacter lutaoensis</name>
    <dbReference type="NCBI Taxonomy" id="135739"/>
    <lineage>
        <taxon>Bacteria</taxon>
        <taxon>Pseudomonadati</taxon>
        <taxon>Pseudomonadota</taxon>
        <taxon>Gammaproteobacteria</taxon>
        <taxon>Pseudomonadales</taxon>
        <taxon>Marinobacteraceae</taxon>
        <taxon>Marinobacter</taxon>
    </lineage>
</organism>
<dbReference type="GO" id="GO:0010124">
    <property type="term" value="P:phenylacetate catabolic process"/>
    <property type="evidence" value="ECO:0007669"/>
    <property type="project" value="TreeGrafter"/>
</dbReference>
<comment type="similarity">
    <text evidence="3 8">Belongs to the thiolase-like superfamily. Thiolase family.</text>
</comment>
<dbReference type="Proteomes" id="UP000189339">
    <property type="component" value="Unassembled WGS sequence"/>
</dbReference>
<keyword evidence="5 8" id="KW-0012">Acyltransferase</keyword>
<dbReference type="InterPro" id="IPR020617">
    <property type="entry name" value="Thiolase_C"/>
</dbReference>
<dbReference type="NCBIfam" id="TIGR02430">
    <property type="entry name" value="pcaF"/>
    <property type="match status" value="1"/>
</dbReference>
<dbReference type="GO" id="GO:0005737">
    <property type="term" value="C:cytoplasm"/>
    <property type="evidence" value="ECO:0007669"/>
    <property type="project" value="UniProtKB-ARBA"/>
</dbReference>
<dbReference type="PANTHER" id="PTHR43853:SF2">
    <property type="entry name" value="3-OXOADIPYL-COA_3-OXO-5,6-DEHYDROSUBERYL-COA THIOLASE"/>
    <property type="match status" value="1"/>
</dbReference>
<dbReference type="PROSITE" id="PS00737">
    <property type="entry name" value="THIOLASE_2"/>
    <property type="match status" value="1"/>
</dbReference>
<dbReference type="NCBIfam" id="NF006551">
    <property type="entry name" value="PRK09050.1"/>
    <property type="match status" value="1"/>
</dbReference>